<proteinExistence type="predicted"/>
<feature type="domain" description="Eukaryotic translation initiation factor 2D-like PUA RNA-binding" evidence="1">
    <location>
        <begin position="18"/>
        <end position="88"/>
    </location>
</feature>
<keyword evidence="3" id="KW-1185">Reference proteome</keyword>
<dbReference type="Gene3D" id="3.10.400.20">
    <property type="match status" value="1"/>
</dbReference>
<dbReference type="PANTHER" id="PTHR12217:SF4">
    <property type="entry name" value="EUKARYOTIC TRANSLATION INITIATION FACTOR 2D"/>
    <property type="match status" value="1"/>
</dbReference>
<dbReference type="GO" id="GO:0003743">
    <property type="term" value="F:translation initiation factor activity"/>
    <property type="evidence" value="ECO:0007669"/>
    <property type="project" value="InterPro"/>
</dbReference>
<dbReference type="InterPro" id="IPR039757">
    <property type="entry name" value="EIF2D"/>
</dbReference>
<name>A0A183B468_9TREM</name>
<gene>
    <name evidence="2" type="ORF">ECPE_LOCUS14003</name>
</gene>
<evidence type="ECO:0000259" key="1">
    <source>
        <dbReference type="Pfam" id="PF26292"/>
    </source>
</evidence>
<dbReference type="OrthoDB" id="199771at2759"/>
<dbReference type="EMBL" id="UZAN01056472">
    <property type="protein sequence ID" value="VDP91275.1"/>
    <property type="molecule type" value="Genomic_DNA"/>
</dbReference>
<dbReference type="PANTHER" id="PTHR12217">
    <property type="entry name" value="EUKARYOTIC TRANSLATION INITIATION FACTOR 2D"/>
    <property type="match status" value="1"/>
</dbReference>
<evidence type="ECO:0000313" key="2">
    <source>
        <dbReference type="EMBL" id="VDP91275.1"/>
    </source>
</evidence>
<dbReference type="InterPro" id="IPR048248">
    <property type="entry name" value="PUA_eIF2d-like"/>
</dbReference>
<evidence type="ECO:0000313" key="4">
    <source>
        <dbReference type="WBParaSite" id="ECPE_0001404301-mRNA-1"/>
    </source>
</evidence>
<dbReference type="InterPro" id="IPR015947">
    <property type="entry name" value="PUA-like_sf"/>
</dbReference>
<dbReference type="Proteomes" id="UP000272942">
    <property type="component" value="Unassembled WGS sequence"/>
</dbReference>
<dbReference type="PROSITE" id="PS50890">
    <property type="entry name" value="PUA"/>
    <property type="match status" value="1"/>
</dbReference>
<reference evidence="4" key="1">
    <citation type="submission" date="2016-06" db="UniProtKB">
        <authorList>
            <consortium name="WormBaseParasite"/>
        </authorList>
    </citation>
    <scope>IDENTIFICATION</scope>
</reference>
<dbReference type="CDD" id="cd21156">
    <property type="entry name" value="PUA_eIF2d-like"/>
    <property type="match status" value="1"/>
</dbReference>
<dbReference type="GO" id="GO:0001731">
    <property type="term" value="P:formation of translation preinitiation complex"/>
    <property type="evidence" value="ECO:0007669"/>
    <property type="project" value="InterPro"/>
</dbReference>
<dbReference type="Pfam" id="PF26292">
    <property type="entry name" value="PUA_elF2D"/>
    <property type="match status" value="1"/>
</dbReference>
<sequence length="256" mass="28085">MSGAGDLIKAFCLDLFDFADLMLPGLVLDKPLTPSSFDGINKGALCAISTSSNRAPVAVGHTTMSAYDMFMSAGRGKVVSIFHVLGDHICSLGSPLSRPILNSIVKTPTQDDTSPVETDLDPQLHATGLSTEFIEASNTKHPDNKEALSSYEDSGIDLLPGDRLSDLQYANGIALLSENPGYDVLLRNFLLLGIKTVQDNQLPMPVNVFYANHVLSQKYVRSPHHVFETISFFIILFFIQTLSRTQYHSNHGCYRY</sequence>
<organism evidence="4">
    <name type="scientific">Echinostoma caproni</name>
    <dbReference type="NCBI Taxonomy" id="27848"/>
    <lineage>
        <taxon>Eukaryota</taxon>
        <taxon>Metazoa</taxon>
        <taxon>Spiralia</taxon>
        <taxon>Lophotrochozoa</taxon>
        <taxon>Platyhelminthes</taxon>
        <taxon>Trematoda</taxon>
        <taxon>Digenea</taxon>
        <taxon>Plagiorchiida</taxon>
        <taxon>Echinostomata</taxon>
        <taxon>Echinostomatoidea</taxon>
        <taxon>Echinostomatidae</taxon>
        <taxon>Echinostoma</taxon>
    </lineage>
</organism>
<dbReference type="WBParaSite" id="ECPE_0001404301-mRNA-1">
    <property type="protein sequence ID" value="ECPE_0001404301-mRNA-1"/>
    <property type="gene ID" value="ECPE_0001404301"/>
</dbReference>
<accession>A0A183B468</accession>
<dbReference type="AlphaFoldDB" id="A0A183B468"/>
<reference evidence="2 3" key="2">
    <citation type="submission" date="2018-11" db="EMBL/GenBank/DDBJ databases">
        <authorList>
            <consortium name="Pathogen Informatics"/>
        </authorList>
    </citation>
    <scope>NUCLEOTIDE SEQUENCE [LARGE SCALE GENOMIC DNA]</scope>
    <source>
        <strain evidence="2 3">Egypt</strain>
    </source>
</reference>
<dbReference type="SUPFAM" id="SSF88697">
    <property type="entry name" value="PUA domain-like"/>
    <property type="match status" value="1"/>
</dbReference>
<protein>
    <submittedName>
        <fullName evidence="4">PUA domain-containing protein</fullName>
    </submittedName>
</protein>
<evidence type="ECO:0000313" key="3">
    <source>
        <dbReference type="Proteomes" id="UP000272942"/>
    </source>
</evidence>